<dbReference type="OrthoDB" id="3176171at2759"/>
<evidence type="ECO:0000313" key="7">
    <source>
        <dbReference type="EMBL" id="TRY83783.1"/>
    </source>
</evidence>
<reference evidence="7 8" key="1">
    <citation type="journal article" date="2019" name="Sci. Data">
        <title>Hybrid genome assembly and annotation of Danionella translucida.</title>
        <authorList>
            <person name="Kadobianskyi M."/>
            <person name="Schulze L."/>
            <person name="Schuelke M."/>
            <person name="Judkewitz B."/>
        </authorList>
    </citation>
    <scope>NUCLEOTIDE SEQUENCE [LARGE SCALE GENOMIC DNA]</scope>
    <source>
        <strain evidence="7 8">Bolton</strain>
    </source>
</reference>
<evidence type="ECO:0000256" key="4">
    <source>
        <dbReference type="ARBA" id="ARBA00023212"/>
    </source>
</evidence>
<accession>A0A553Q1G4</accession>
<organism evidence="7 8">
    <name type="scientific">Danionella cerebrum</name>
    <dbReference type="NCBI Taxonomy" id="2873325"/>
    <lineage>
        <taxon>Eukaryota</taxon>
        <taxon>Metazoa</taxon>
        <taxon>Chordata</taxon>
        <taxon>Craniata</taxon>
        <taxon>Vertebrata</taxon>
        <taxon>Euteleostomi</taxon>
        <taxon>Actinopterygii</taxon>
        <taxon>Neopterygii</taxon>
        <taxon>Teleostei</taxon>
        <taxon>Ostariophysi</taxon>
        <taxon>Cypriniformes</taxon>
        <taxon>Danionidae</taxon>
        <taxon>Danioninae</taxon>
        <taxon>Danionella</taxon>
    </lineage>
</organism>
<proteinExistence type="inferred from homology"/>
<dbReference type="GO" id="GO:0016887">
    <property type="term" value="F:ATP hydrolysis activity"/>
    <property type="evidence" value="ECO:0007669"/>
    <property type="project" value="TreeGrafter"/>
</dbReference>
<evidence type="ECO:0000313" key="8">
    <source>
        <dbReference type="Proteomes" id="UP000316079"/>
    </source>
</evidence>
<feature type="non-terminal residue" evidence="7">
    <location>
        <position position="1"/>
    </location>
</feature>
<keyword evidence="4" id="KW-0963">Cytoplasm</keyword>
<dbReference type="Proteomes" id="UP000316079">
    <property type="component" value="Unassembled WGS sequence"/>
</dbReference>
<dbReference type="InterPro" id="IPR001752">
    <property type="entry name" value="Kinesin_motor_dom"/>
</dbReference>
<feature type="domain" description="Kinesin motor" evidence="6">
    <location>
        <begin position="1"/>
        <end position="102"/>
    </location>
</feature>
<dbReference type="PANTHER" id="PTHR24115:SF1004">
    <property type="entry name" value="KINESIN-LIKE PROTEIN KIF15"/>
    <property type="match status" value="1"/>
</dbReference>
<dbReference type="STRING" id="623744.A0A553Q1G4"/>
<dbReference type="Pfam" id="PF00225">
    <property type="entry name" value="Kinesin"/>
    <property type="match status" value="1"/>
</dbReference>
<evidence type="ECO:0000259" key="6">
    <source>
        <dbReference type="PROSITE" id="PS50067"/>
    </source>
</evidence>
<dbReference type="InterPro" id="IPR027417">
    <property type="entry name" value="P-loop_NTPase"/>
</dbReference>
<dbReference type="GO" id="GO:0007018">
    <property type="term" value="P:microtubule-based movement"/>
    <property type="evidence" value="ECO:0007669"/>
    <property type="project" value="InterPro"/>
</dbReference>
<dbReference type="AlphaFoldDB" id="A0A553Q1G4"/>
<evidence type="ECO:0000256" key="1">
    <source>
        <dbReference type="ARBA" id="ARBA00004245"/>
    </source>
</evidence>
<keyword evidence="2" id="KW-0547">Nucleotide-binding</keyword>
<dbReference type="GO" id="GO:0048731">
    <property type="term" value="P:system development"/>
    <property type="evidence" value="ECO:0007669"/>
    <property type="project" value="UniProtKB-ARBA"/>
</dbReference>
<dbReference type="GO" id="GO:0005871">
    <property type="term" value="C:kinesin complex"/>
    <property type="evidence" value="ECO:0007669"/>
    <property type="project" value="TreeGrafter"/>
</dbReference>
<gene>
    <name evidence="7" type="ORF">DNTS_035355</name>
</gene>
<dbReference type="Gene3D" id="3.40.850.10">
    <property type="entry name" value="Kinesin motor domain"/>
    <property type="match status" value="1"/>
</dbReference>
<dbReference type="GO" id="GO:0003777">
    <property type="term" value="F:microtubule motor activity"/>
    <property type="evidence" value="ECO:0007669"/>
    <property type="project" value="InterPro"/>
</dbReference>
<dbReference type="EMBL" id="SRMA01026454">
    <property type="protein sequence ID" value="TRY83783.1"/>
    <property type="molecule type" value="Genomic_DNA"/>
</dbReference>
<keyword evidence="4" id="KW-0206">Cytoskeleton</keyword>
<evidence type="ECO:0000256" key="5">
    <source>
        <dbReference type="PROSITE-ProRule" id="PRU00283"/>
    </source>
</evidence>
<dbReference type="InterPro" id="IPR036961">
    <property type="entry name" value="Kinesin_motor_dom_sf"/>
</dbReference>
<protein>
    <recommendedName>
        <fullName evidence="6">Kinesin motor domain-containing protein</fullName>
    </recommendedName>
</protein>
<dbReference type="SUPFAM" id="SSF52540">
    <property type="entry name" value="P-loop containing nucleoside triphosphate hydrolases"/>
    <property type="match status" value="1"/>
</dbReference>
<keyword evidence="3" id="KW-0067">ATP-binding</keyword>
<keyword evidence="8" id="KW-1185">Reference proteome</keyword>
<comment type="subcellular location">
    <subcellularLocation>
        <location evidence="1">Cytoplasm</location>
        <location evidence="1">Cytoskeleton</location>
    </subcellularLocation>
</comment>
<dbReference type="PANTHER" id="PTHR24115">
    <property type="entry name" value="KINESIN-RELATED"/>
    <property type="match status" value="1"/>
</dbReference>
<dbReference type="PROSITE" id="PS50067">
    <property type="entry name" value="KINESIN_MOTOR_2"/>
    <property type="match status" value="1"/>
</dbReference>
<evidence type="ECO:0000256" key="2">
    <source>
        <dbReference type="ARBA" id="ARBA00022741"/>
    </source>
</evidence>
<comment type="similarity">
    <text evidence="5">Belongs to the TRAFAC class myosin-kinesin ATPase superfamily. Kinesin family.</text>
</comment>
<comment type="caution">
    <text evidence="7">The sequence shown here is derived from an EMBL/GenBank/DDBJ whole genome shotgun (WGS) entry which is preliminary data.</text>
</comment>
<dbReference type="GO" id="GO:0005874">
    <property type="term" value="C:microtubule"/>
    <property type="evidence" value="ECO:0007669"/>
    <property type="project" value="TreeGrafter"/>
</dbReference>
<name>A0A553Q1G4_9TELE</name>
<comment type="caution">
    <text evidence="5">Lacks conserved residue(s) required for the propagation of feature annotation.</text>
</comment>
<dbReference type="GO" id="GO:0005524">
    <property type="term" value="F:ATP binding"/>
    <property type="evidence" value="ECO:0007669"/>
    <property type="project" value="UniProtKB-KW"/>
</dbReference>
<evidence type="ECO:0000256" key="3">
    <source>
        <dbReference type="ARBA" id="ARBA00022840"/>
    </source>
</evidence>
<dbReference type="InterPro" id="IPR027640">
    <property type="entry name" value="Kinesin-like_fam"/>
</dbReference>
<sequence>KPQQYRTPWVPETKRELTPTKEVLQETKQLKRSLITFRNVIFALSSHGSQHVPYRESKLTRALRDCLGGNYRTCLLVVVSPKSSSISETLSSLQFASRAMAVPSRFLFPSQLRYSLEQVFLV</sequence>
<dbReference type="GO" id="GO:0008017">
    <property type="term" value="F:microtubule binding"/>
    <property type="evidence" value="ECO:0007669"/>
    <property type="project" value="InterPro"/>
</dbReference>